<keyword evidence="2" id="KW-1185">Reference proteome</keyword>
<evidence type="ECO:0000313" key="1">
    <source>
        <dbReference type="EMBL" id="VDM79729.1"/>
    </source>
</evidence>
<dbReference type="AlphaFoldDB" id="A0A3P7JJ12"/>
<evidence type="ECO:0000313" key="2">
    <source>
        <dbReference type="Proteomes" id="UP000270094"/>
    </source>
</evidence>
<gene>
    <name evidence="1" type="ORF">SVUK_LOCUS14727</name>
</gene>
<proteinExistence type="predicted"/>
<name>A0A3P7JJ12_STRVU</name>
<dbReference type="Proteomes" id="UP000270094">
    <property type="component" value="Unassembled WGS sequence"/>
</dbReference>
<protein>
    <submittedName>
        <fullName evidence="1">Uncharacterized protein</fullName>
    </submittedName>
</protein>
<accession>A0A3P7JJ12</accession>
<dbReference type="EMBL" id="UYYB01106132">
    <property type="protein sequence ID" value="VDM79729.1"/>
    <property type="molecule type" value="Genomic_DNA"/>
</dbReference>
<reference evidence="1 2" key="1">
    <citation type="submission" date="2018-11" db="EMBL/GenBank/DDBJ databases">
        <authorList>
            <consortium name="Pathogen Informatics"/>
        </authorList>
    </citation>
    <scope>NUCLEOTIDE SEQUENCE [LARGE SCALE GENOMIC DNA]</scope>
</reference>
<organism evidence="1 2">
    <name type="scientific">Strongylus vulgaris</name>
    <name type="common">Blood worm</name>
    <dbReference type="NCBI Taxonomy" id="40348"/>
    <lineage>
        <taxon>Eukaryota</taxon>
        <taxon>Metazoa</taxon>
        <taxon>Ecdysozoa</taxon>
        <taxon>Nematoda</taxon>
        <taxon>Chromadorea</taxon>
        <taxon>Rhabditida</taxon>
        <taxon>Rhabditina</taxon>
        <taxon>Rhabditomorpha</taxon>
        <taxon>Strongyloidea</taxon>
        <taxon>Strongylidae</taxon>
        <taxon>Strongylus</taxon>
    </lineage>
</organism>
<sequence length="136" mass="15152">MELVKHTQHIGRRPPYRPSYEEGLSGRFFTGRGSFSFEGKTLDVRQVPQAMSSSSYEVGRNMVRSRNRGCLHGLIAVRTSAGRIRGGIPPVEIMGFDTGVDERKLSLTTFSWRCPPARMKSAETWSDPGTLAAFMV</sequence>